<dbReference type="Proteomes" id="UP000566985">
    <property type="component" value="Unassembled WGS sequence"/>
</dbReference>
<feature type="chain" id="PRO_5030748750" evidence="4">
    <location>
        <begin position="23"/>
        <end position="745"/>
    </location>
</feature>
<dbReference type="AlphaFoldDB" id="A0A7Y6TU98"/>
<evidence type="ECO:0000256" key="2">
    <source>
        <dbReference type="SAM" id="MobiDB-lite"/>
    </source>
</evidence>
<organism evidence="5 6">
    <name type="scientific">Pantoea brenneri</name>
    <dbReference type="NCBI Taxonomy" id="472694"/>
    <lineage>
        <taxon>Bacteria</taxon>
        <taxon>Pseudomonadati</taxon>
        <taxon>Pseudomonadota</taxon>
        <taxon>Gammaproteobacteria</taxon>
        <taxon>Enterobacterales</taxon>
        <taxon>Erwiniaceae</taxon>
        <taxon>Pantoea</taxon>
    </lineage>
</organism>
<feature type="transmembrane region" description="Helical" evidence="3">
    <location>
        <begin position="612"/>
        <end position="629"/>
    </location>
</feature>
<reference evidence="5 6" key="1">
    <citation type="submission" date="2020-05" db="EMBL/GenBank/DDBJ databases">
        <title>Whole Genome Sequences of Enterobacteriales Associated with the International Space Station.</title>
        <authorList>
            <person name="Bharadwaj A."/>
            <person name="Daudu R."/>
            <person name="Singh N."/>
            <person name="Wood J."/>
            <person name="Debieu M."/>
            <person name="Mason C."/>
            <person name="Wang C."/>
            <person name="Venkateswaran K."/>
        </authorList>
    </citation>
    <scope>NUCLEOTIDE SEQUENCE [LARGE SCALE GENOMIC DNA]</scope>
    <source>
        <strain evidence="5 6">IF5SW-B1</strain>
    </source>
</reference>
<dbReference type="InterPro" id="IPR027628">
    <property type="entry name" value="DotA_TraY"/>
</dbReference>
<keyword evidence="1" id="KW-0175">Coiled coil</keyword>
<evidence type="ECO:0000256" key="4">
    <source>
        <dbReference type="SAM" id="SignalP"/>
    </source>
</evidence>
<feature type="transmembrane region" description="Helical" evidence="3">
    <location>
        <begin position="130"/>
        <end position="151"/>
    </location>
</feature>
<feature type="transmembrane region" description="Helical" evidence="3">
    <location>
        <begin position="462"/>
        <end position="482"/>
    </location>
</feature>
<dbReference type="NCBIfam" id="TIGR04346">
    <property type="entry name" value="DotA_TraY"/>
    <property type="match status" value="1"/>
</dbReference>
<keyword evidence="3" id="KW-1133">Transmembrane helix</keyword>
<feature type="coiled-coil region" evidence="1">
    <location>
        <begin position="297"/>
        <end position="324"/>
    </location>
</feature>
<gene>
    <name evidence="5" type="ORF">HU668_21870</name>
</gene>
<feature type="transmembrane region" description="Helical" evidence="3">
    <location>
        <begin position="579"/>
        <end position="605"/>
    </location>
</feature>
<feature type="transmembrane region" description="Helical" evidence="3">
    <location>
        <begin position="105"/>
        <end position="124"/>
    </location>
</feature>
<evidence type="ECO:0000313" key="5">
    <source>
        <dbReference type="EMBL" id="NUY99090.1"/>
    </source>
</evidence>
<feature type="transmembrane region" description="Helical" evidence="3">
    <location>
        <begin position="488"/>
        <end position="516"/>
    </location>
</feature>
<feature type="transmembrane region" description="Helical" evidence="3">
    <location>
        <begin position="523"/>
        <end position="548"/>
    </location>
</feature>
<comment type="caution">
    <text evidence="5">The sequence shown here is derived from an EMBL/GenBank/DDBJ whole genome shotgun (WGS) entry which is preliminary data.</text>
</comment>
<feature type="transmembrane region" description="Helical" evidence="3">
    <location>
        <begin position="61"/>
        <end position="84"/>
    </location>
</feature>
<proteinExistence type="predicted"/>
<protein>
    <submittedName>
        <fullName evidence="5">DotA/TraY family protein</fullName>
    </submittedName>
</protein>
<name>A0A7Y6TU98_9GAMM</name>
<feature type="signal peptide" evidence="4">
    <location>
        <begin position="1"/>
        <end position="22"/>
    </location>
</feature>
<dbReference type="GeneID" id="57347835"/>
<keyword evidence="4" id="KW-0732">Signal</keyword>
<feature type="compositionally biased region" description="Polar residues" evidence="2">
    <location>
        <begin position="717"/>
        <end position="731"/>
    </location>
</feature>
<accession>A0A7Y6TU98</accession>
<dbReference type="RefSeq" id="WP_069729784.1">
    <property type="nucleotide sequence ID" value="NZ_JABWPE010000041.1"/>
</dbReference>
<evidence type="ECO:0000256" key="1">
    <source>
        <dbReference type="SAM" id="Coils"/>
    </source>
</evidence>
<sequence>MNRILLLFFSIVIQFFTTTANAEGLSPDMMVPRSTDWFLINFIDKYINPDNVSVLSGPMLIFLYFIMFLAGILAAYTLIAGTMATAHDGEMLGKKWSSMWLPIRTVLGTAMIMPVSNGFAVIHFAIYKMIFMGVGVAGWLVPVAVLSLTNLMSHSSVSADMEVRKLAKDTILGTACVQLYNDKLSKYLIQSRNSGYPETDVQFYSVQNFEAKSEGKRVVGYNFGGSKDFLSGNKTQTCGFVRLEITSEGELQKELAEKAGYNPLVDVASVQAAVQEAQAKALANMTQAAMNYAPTLIKTDSANAAKVNEKVEELTQAYKSEMKQAAIVALIKANNVDAVNEISEKGWSFLGAYYMKIVQAINNTNAAVNSVPSSSGQAQAIESDSLSYSWYGSFMNAYDRLQAMLKDADAYNADTTDLSGQDSSLFTKLIKGFSSNGGVFTGDGNVDQLLSITQQINVGNHVLNSVGAAGIFVSSASLLALIPKVSDVIIAAGTIIGPFFSIIMIVGLVNGIMLAYVIPMIPYVIWIGVVVSYMAVCIEAMIAAPMWVMAHLSPDADDVVGKQGQGYMLSVILTMKPPLAVFGFIASFIIMSVGAMLINATFLIATSFVNSGWLGLTYTIAMTAVYMTLNLNNTMNATRVMTTLPDSILEWLGARSTSLSGKVMGGSEQAVQNAKSNTSEVGQKVGHAMSHSLSSGMKTANKIVSPPPKKGNDDGTNEITKGNNDVNSASRSEPKGNNGKPLSDL</sequence>
<evidence type="ECO:0000256" key="3">
    <source>
        <dbReference type="SAM" id="Phobius"/>
    </source>
</evidence>
<dbReference type="EMBL" id="JABWPM010000041">
    <property type="protein sequence ID" value="NUY99090.1"/>
    <property type="molecule type" value="Genomic_DNA"/>
</dbReference>
<evidence type="ECO:0000313" key="6">
    <source>
        <dbReference type="Proteomes" id="UP000566985"/>
    </source>
</evidence>
<keyword evidence="3" id="KW-0472">Membrane</keyword>
<feature type="region of interest" description="Disordered" evidence="2">
    <location>
        <begin position="673"/>
        <end position="745"/>
    </location>
</feature>
<keyword evidence="3" id="KW-0812">Transmembrane</keyword>